<name>A0A1M5TBC9_9CLOT</name>
<dbReference type="PANTHER" id="PTHR40061:SF1">
    <property type="entry name" value="SPORULATION PROTEIN YLMC-RELATED"/>
    <property type="match status" value="1"/>
</dbReference>
<protein>
    <submittedName>
        <fullName evidence="2">Sporulation protein, YlmC/YmxH family</fullName>
    </submittedName>
</protein>
<dbReference type="InterPro" id="IPR014238">
    <property type="entry name" value="Spore_YlmC/YmxH"/>
</dbReference>
<dbReference type="Pfam" id="PF05239">
    <property type="entry name" value="PRC"/>
    <property type="match status" value="1"/>
</dbReference>
<feature type="domain" description="PRC-barrel" evidence="1">
    <location>
        <begin position="4"/>
        <end position="77"/>
    </location>
</feature>
<evidence type="ECO:0000259" key="1">
    <source>
        <dbReference type="Pfam" id="PF05239"/>
    </source>
</evidence>
<dbReference type="Proteomes" id="UP000184241">
    <property type="component" value="Unassembled WGS sequence"/>
</dbReference>
<dbReference type="Gene3D" id="2.30.30.240">
    <property type="entry name" value="PRC-barrel domain"/>
    <property type="match status" value="1"/>
</dbReference>
<proteinExistence type="predicted"/>
<organism evidence="2 3">
    <name type="scientific">Clostridium intestinale DSM 6191</name>
    <dbReference type="NCBI Taxonomy" id="1121320"/>
    <lineage>
        <taxon>Bacteria</taxon>
        <taxon>Bacillati</taxon>
        <taxon>Bacillota</taxon>
        <taxon>Clostridia</taxon>
        <taxon>Eubacteriales</taxon>
        <taxon>Clostridiaceae</taxon>
        <taxon>Clostridium</taxon>
    </lineage>
</organism>
<reference evidence="2 3" key="1">
    <citation type="submission" date="2016-11" db="EMBL/GenBank/DDBJ databases">
        <authorList>
            <person name="Jaros S."/>
            <person name="Januszkiewicz K."/>
            <person name="Wedrychowicz H."/>
        </authorList>
    </citation>
    <scope>NUCLEOTIDE SEQUENCE [LARGE SCALE GENOMIC DNA]</scope>
    <source>
        <strain evidence="2 3">DSM 6191</strain>
    </source>
</reference>
<dbReference type="AlphaFoldDB" id="A0A1M5TBC9"/>
<sequence>MDEELHSINSIRAMEVIDIERGAKIGFARDFKIDCESSTIESILIPVQKGSWFGKVEFIEVPWKDIIKIGDDVILVKLNTFMDEIL</sequence>
<dbReference type="NCBIfam" id="TIGR02888">
    <property type="entry name" value="spore_YlmC_YmxH"/>
    <property type="match status" value="1"/>
</dbReference>
<evidence type="ECO:0000313" key="2">
    <source>
        <dbReference type="EMBL" id="SHH48014.1"/>
    </source>
</evidence>
<gene>
    <name evidence="2" type="ORF">SAMN02745941_00157</name>
</gene>
<dbReference type="RefSeq" id="WP_021802193.1">
    <property type="nucleotide sequence ID" value="NZ_FQXU01000003.1"/>
</dbReference>
<dbReference type="InterPro" id="IPR011033">
    <property type="entry name" value="PRC_barrel-like_sf"/>
</dbReference>
<evidence type="ECO:0000313" key="3">
    <source>
        <dbReference type="Proteomes" id="UP000184241"/>
    </source>
</evidence>
<dbReference type="EMBL" id="FQXU01000003">
    <property type="protein sequence ID" value="SHH48014.1"/>
    <property type="molecule type" value="Genomic_DNA"/>
</dbReference>
<dbReference type="InterPro" id="IPR027275">
    <property type="entry name" value="PRC-brl_dom"/>
</dbReference>
<dbReference type="PANTHER" id="PTHR40061">
    <property type="entry name" value="SPORULATION PROTEIN YLMC-RELATED"/>
    <property type="match status" value="1"/>
</dbReference>
<accession>A0A1M5TBC9</accession>
<dbReference type="SUPFAM" id="SSF50346">
    <property type="entry name" value="PRC-barrel domain"/>
    <property type="match status" value="1"/>
</dbReference>